<dbReference type="InterPro" id="IPR050256">
    <property type="entry name" value="Glycosyltransferase_2"/>
</dbReference>
<evidence type="ECO:0000313" key="9">
    <source>
        <dbReference type="EMBL" id="MDT1063376.1"/>
    </source>
</evidence>
<dbReference type="PANTHER" id="PTHR48090:SF3">
    <property type="entry name" value="UNDECAPRENYL-PHOSPHATE 4-DEOXY-4-FORMAMIDO-L-ARABINOSE TRANSFERASE"/>
    <property type="match status" value="1"/>
</dbReference>
<name>A0ABU3EGJ9_9RHOB</name>
<dbReference type="Proteomes" id="UP001251085">
    <property type="component" value="Unassembled WGS sequence"/>
</dbReference>
<keyword evidence="6" id="KW-1133">Transmembrane helix</keyword>
<gene>
    <name evidence="9" type="ORF">RM190_15990</name>
</gene>
<evidence type="ECO:0000256" key="5">
    <source>
        <dbReference type="ARBA" id="ARBA00022985"/>
    </source>
</evidence>
<organism evidence="9 10">
    <name type="scientific">Paracoccus broussonetiae</name>
    <dbReference type="NCBI Taxonomy" id="3075834"/>
    <lineage>
        <taxon>Bacteria</taxon>
        <taxon>Pseudomonadati</taxon>
        <taxon>Pseudomonadota</taxon>
        <taxon>Alphaproteobacteria</taxon>
        <taxon>Rhodobacterales</taxon>
        <taxon>Paracoccaceae</taxon>
        <taxon>Paracoccus</taxon>
    </lineage>
</organism>
<dbReference type="InterPro" id="IPR029044">
    <property type="entry name" value="Nucleotide-diphossugar_trans"/>
</dbReference>
<evidence type="ECO:0000256" key="4">
    <source>
        <dbReference type="ARBA" id="ARBA00022692"/>
    </source>
</evidence>
<dbReference type="RefSeq" id="WP_311760465.1">
    <property type="nucleotide sequence ID" value="NZ_JAVRQI010000012.1"/>
</dbReference>
<dbReference type="InterPro" id="IPR001173">
    <property type="entry name" value="Glyco_trans_2-like"/>
</dbReference>
<dbReference type="Pfam" id="PF00535">
    <property type="entry name" value="Glycos_transf_2"/>
    <property type="match status" value="1"/>
</dbReference>
<evidence type="ECO:0000259" key="8">
    <source>
        <dbReference type="Pfam" id="PF00535"/>
    </source>
</evidence>
<keyword evidence="4" id="KW-0812">Transmembrane</keyword>
<feature type="domain" description="Glycosyltransferase 2-like" evidence="8">
    <location>
        <begin position="9"/>
        <end position="169"/>
    </location>
</feature>
<dbReference type="EMBL" id="JAVRQI010000012">
    <property type="protein sequence ID" value="MDT1063376.1"/>
    <property type="molecule type" value="Genomic_DNA"/>
</dbReference>
<protein>
    <submittedName>
        <fullName evidence="9">Glycosyltransferase family 2 protein</fullName>
    </submittedName>
</protein>
<evidence type="ECO:0000256" key="3">
    <source>
        <dbReference type="ARBA" id="ARBA00022679"/>
    </source>
</evidence>
<evidence type="ECO:0000256" key="1">
    <source>
        <dbReference type="ARBA" id="ARBA00022475"/>
    </source>
</evidence>
<evidence type="ECO:0000313" key="10">
    <source>
        <dbReference type="Proteomes" id="UP001251085"/>
    </source>
</evidence>
<comment type="caution">
    <text evidence="9">The sequence shown here is derived from an EMBL/GenBank/DDBJ whole genome shotgun (WGS) entry which is preliminary data.</text>
</comment>
<evidence type="ECO:0000256" key="2">
    <source>
        <dbReference type="ARBA" id="ARBA00022676"/>
    </source>
</evidence>
<evidence type="ECO:0000256" key="6">
    <source>
        <dbReference type="ARBA" id="ARBA00022989"/>
    </source>
</evidence>
<keyword evidence="7" id="KW-0472">Membrane</keyword>
<keyword evidence="10" id="KW-1185">Reference proteome</keyword>
<dbReference type="Gene3D" id="3.90.550.10">
    <property type="entry name" value="Spore Coat Polysaccharide Biosynthesis Protein SpsA, Chain A"/>
    <property type="match status" value="1"/>
</dbReference>
<sequence>MPVNIDRISIVIPCHNEGGAINALVAETFATLGPLCGEVLVVDDGSTDATAQNLLREFGAEPRFHLIRHRRCWGQSSAVRSGVRAATGTWIATMDGDGQNPPDQILQLIRRLAEGNDDAVGLVQGQRRDRQDAGNRKLASQVANRIRNLCLGDNVSDSGCGLKLFRRDAWLALPFFDHIHRFTPAMMQREGWLVLVAPVTHRPRVAGVSKYSNWRRGMVGIVDLVGAAWLIRRTGVPSAPERLDGAPLLASAPESMMARHTAQPLDLLDATERAAS</sequence>
<reference evidence="10" key="1">
    <citation type="submission" date="2023-07" db="EMBL/GenBank/DDBJ databases">
        <title>Characterization of two Paracoccaceae strains isolated from Phycosphere and proposal of Xinfangfangia lacusdiani sp. nov.</title>
        <authorList>
            <person name="Deng Y."/>
            <person name="Zhang Y.Q."/>
        </authorList>
    </citation>
    <scope>NUCLEOTIDE SEQUENCE [LARGE SCALE GENOMIC DNA]</scope>
    <source>
        <strain evidence="10">CPCC 101403</strain>
    </source>
</reference>
<keyword evidence="1" id="KW-1003">Cell membrane</keyword>
<keyword evidence="3" id="KW-0808">Transferase</keyword>
<dbReference type="CDD" id="cd04179">
    <property type="entry name" value="DPM_DPG-synthase_like"/>
    <property type="match status" value="1"/>
</dbReference>
<keyword evidence="2" id="KW-0328">Glycosyltransferase</keyword>
<proteinExistence type="predicted"/>
<accession>A0ABU3EGJ9</accession>
<dbReference type="SUPFAM" id="SSF53448">
    <property type="entry name" value="Nucleotide-diphospho-sugar transferases"/>
    <property type="match status" value="1"/>
</dbReference>
<evidence type="ECO:0000256" key="7">
    <source>
        <dbReference type="ARBA" id="ARBA00023136"/>
    </source>
</evidence>
<dbReference type="PANTHER" id="PTHR48090">
    <property type="entry name" value="UNDECAPRENYL-PHOSPHATE 4-DEOXY-4-FORMAMIDO-L-ARABINOSE TRANSFERASE-RELATED"/>
    <property type="match status" value="1"/>
</dbReference>
<keyword evidence="5" id="KW-0448">Lipopolysaccharide biosynthesis</keyword>